<dbReference type="Pfam" id="PF00005">
    <property type="entry name" value="ABC_tran"/>
    <property type="match status" value="1"/>
</dbReference>
<feature type="domain" description="ABC transporter" evidence="8">
    <location>
        <begin position="1"/>
        <end position="232"/>
    </location>
</feature>
<dbReference type="InterPro" id="IPR050093">
    <property type="entry name" value="ABC_SmlMolc_Importer"/>
</dbReference>
<evidence type="ECO:0000256" key="5">
    <source>
        <dbReference type="ARBA" id="ARBA00022840"/>
    </source>
</evidence>
<dbReference type="InterPro" id="IPR017871">
    <property type="entry name" value="ABC_transporter-like_CS"/>
</dbReference>
<evidence type="ECO:0000259" key="8">
    <source>
        <dbReference type="PROSITE" id="PS50893"/>
    </source>
</evidence>
<sequence>MPFLEIEGLIFNYEDMHMRFDLAVEAGECVGIVGPSGAGKSTLLSLIGGFEKPLAGTIRVGGEDITRLPPAERPVTTLFQDFNLFPHLSVAENVGLGRNPGLKLDAADQEQVAWSLRQVGLDGFEARLPGQLSGGERQRVALARSLIRHRPLLLLDEPFAALGPALRVEMLELTDLLRKAQGLTVLLVTHDPNEAARIATRTAFIAEGEVALFGTTDEVLRSDNAAVREYLGR</sequence>
<gene>
    <name evidence="9" type="primary">thiQ</name>
    <name evidence="9" type="ORF">Q8A70_28315</name>
</gene>
<dbReference type="Gene3D" id="3.40.50.300">
    <property type="entry name" value="P-loop containing nucleotide triphosphate hydrolases"/>
    <property type="match status" value="1"/>
</dbReference>
<keyword evidence="2" id="KW-1003">Cell membrane</keyword>
<proteinExistence type="predicted"/>
<keyword evidence="5 9" id="KW-0067">ATP-binding</keyword>
<dbReference type="PANTHER" id="PTHR42781:SF1">
    <property type="entry name" value="THIAMINE IMPORT ATP-BINDING PROTEIN THIQ"/>
    <property type="match status" value="1"/>
</dbReference>
<dbReference type="PROSITE" id="PS50893">
    <property type="entry name" value="ABC_TRANSPORTER_2"/>
    <property type="match status" value="1"/>
</dbReference>
<name>A0ABU0YWU2_9PROT</name>
<keyword evidence="6" id="KW-1278">Translocase</keyword>
<keyword evidence="4" id="KW-0547">Nucleotide-binding</keyword>
<evidence type="ECO:0000256" key="2">
    <source>
        <dbReference type="ARBA" id="ARBA00022475"/>
    </source>
</evidence>
<evidence type="ECO:0000256" key="6">
    <source>
        <dbReference type="ARBA" id="ARBA00022967"/>
    </source>
</evidence>
<dbReference type="InterPro" id="IPR003593">
    <property type="entry name" value="AAA+_ATPase"/>
</dbReference>
<reference evidence="10" key="1">
    <citation type="submission" date="2023-08" db="EMBL/GenBank/DDBJ databases">
        <title>Rhodospirillaceae gen. nov., a novel taxon isolated from the Yangtze River Yuezi River estuary sludge.</title>
        <authorList>
            <person name="Ruan L."/>
        </authorList>
    </citation>
    <scope>NUCLEOTIDE SEQUENCE [LARGE SCALE GENOMIC DNA]</scope>
    <source>
        <strain evidence="10">R-7</strain>
    </source>
</reference>
<dbReference type="SUPFAM" id="SSF52540">
    <property type="entry name" value="P-loop containing nucleoside triphosphate hydrolases"/>
    <property type="match status" value="1"/>
</dbReference>
<keyword evidence="3" id="KW-0997">Cell inner membrane</keyword>
<dbReference type="PANTHER" id="PTHR42781">
    <property type="entry name" value="SPERMIDINE/PUTRESCINE IMPORT ATP-BINDING PROTEIN POTA"/>
    <property type="match status" value="1"/>
</dbReference>
<dbReference type="PROSITE" id="PS00211">
    <property type="entry name" value="ABC_TRANSPORTER_1"/>
    <property type="match status" value="1"/>
</dbReference>
<evidence type="ECO:0000256" key="1">
    <source>
        <dbReference type="ARBA" id="ARBA00022448"/>
    </source>
</evidence>
<dbReference type="NCBIfam" id="TIGR01277">
    <property type="entry name" value="thiQ"/>
    <property type="match status" value="1"/>
</dbReference>
<comment type="caution">
    <text evidence="9">The sequence shown here is derived from an EMBL/GenBank/DDBJ whole genome shotgun (WGS) entry which is preliminary data.</text>
</comment>
<evidence type="ECO:0000256" key="3">
    <source>
        <dbReference type="ARBA" id="ARBA00022519"/>
    </source>
</evidence>
<dbReference type="EMBL" id="JAUYVI010000014">
    <property type="protein sequence ID" value="MDQ7251625.1"/>
    <property type="molecule type" value="Genomic_DNA"/>
</dbReference>
<dbReference type="SMART" id="SM00382">
    <property type="entry name" value="AAA"/>
    <property type="match status" value="1"/>
</dbReference>
<evidence type="ECO:0000256" key="4">
    <source>
        <dbReference type="ARBA" id="ARBA00022741"/>
    </source>
</evidence>
<accession>A0ABU0YWU2</accession>
<dbReference type="RefSeq" id="WP_379962165.1">
    <property type="nucleotide sequence ID" value="NZ_JAUYVI010000014.1"/>
</dbReference>
<evidence type="ECO:0000256" key="7">
    <source>
        <dbReference type="ARBA" id="ARBA00023136"/>
    </source>
</evidence>
<evidence type="ECO:0000313" key="9">
    <source>
        <dbReference type="EMBL" id="MDQ7251625.1"/>
    </source>
</evidence>
<dbReference type="InterPro" id="IPR003439">
    <property type="entry name" value="ABC_transporter-like_ATP-bd"/>
</dbReference>
<dbReference type="GO" id="GO:0005524">
    <property type="term" value="F:ATP binding"/>
    <property type="evidence" value="ECO:0007669"/>
    <property type="project" value="UniProtKB-KW"/>
</dbReference>
<dbReference type="InterPro" id="IPR027417">
    <property type="entry name" value="P-loop_NTPase"/>
</dbReference>
<keyword evidence="10" id="KW-1185">Reference proteome</keyword>
<evidence type="ECO:0000313" key="10">
    <source>
        <dbReference type="Proteomes" id="UP001230156"/>
    </source>
</evidence>
<dbReference type="Proteomes" id="UP001230156">
    <property type="component" value="Unassembled WGS sequence"/>
</dbReference>
<keyword evidence="1" id="KW-0813">Transport</keyword>
<protein>
    <submittedName>
        <fullName evidence="9">Thiamine ABC transporter ATP-binding protein</fullName>
    </submittedName>
</protein>
<keyword evidence="7" id="KW-0472">Membrane</keyword>
<organism evidence="9 10">
    <name type="scientific">Dongia sedimenti</name>
    <dbReference type="NCBI Taxonomy" id="3064282"/>
    <lineage>
        <taxon>Bacteria</taxon>
        <taxon>Pseudomonadati</taxon>
        <taxon>Pseudomonadota</taxon>
        <taxon>Alphaproteobacteria</taxon>
        <taxon>Rhodospirillales</taxon>
        <taxon>Dongiaceae</taxon>
        <taxon>Dongia</taxon>
    </lineage>
</organism>
<dbReference type="InterPro" id="IPR005968">
    <property type="entry name" value="Thiamine_ABC_ThiQ"/>
</dbReference>